<organism evidence="2 3">
    <name type="scientific">Bradyrhizobium guangzhouense</name>
    <dbReference type="NCBI Taxonomy" id="1325095"/>
    <lineage>
        <taxon>Bacteria</taxon>
        <taxon>Pseudomonadati</taxon>
        <taxon>Pseudomonadota</taxon>
        <taxon>Alphaproteobacteria</taxon>
        <taxon>Hyphomicrobiales</taxon>
        <taxon>Nitrobacteraceae</taxon>
        <taxon>Bradyrhizobium</taxon>
    </lineage>
</organism>
<gene>
    <name evidence="2" type="ORF">XH91_28260</name>
</gene>
<accession>A0AAE6CAK6</accession>
<dbReference type="Proteomes" id="UP000288972">
    <property type="component" value="Chromosome"/>
</dbReference>
<dbReference type="RefSeq" id="WP_128953623.1">
    <property type="nucleotide sequence ID" value="NZ_CP030053.1"/>
</dbReference>
<name>A0AAE6CAK6_9BRAD</name>
<proteinExistence type="predicted"/>
<dbReference type="EMBL" id="CP030053">
    <property type="protein sequence ID" value="QAU48866.1"/>
    <property type="molecule type" value="Genomic_DNA"/>
</dbReference>
<keyword evidence="1" id="KW-0732">Signal</keyword>
<reference evidence="2 3" key="1">
    <citation type="submission" date="2018-06" db="EMBL/GenBank/DDBJ databases">
        <title>Comparative genomics of rhizobia nodulating Arachis hypogaea in China.</title>
        <authorList>
            <person name="Li Y."/>
        </authorList>
    </citation>
    <scope>NUCLEOTIDE SEQUENCE [LARGE SCALE GENOMIC DNA]</scope>
    <source>
        <strain evidence="2 3">CCBAU 51670</strain>
    </source>
</reference>
<sequence>MLRGCDQRNSASRLYAVFARSALFAFVFASAQPFGGLRAAEFIADPHVASTLRIPDAPPPPASPPDSNMGPGGIITHDMDPRGTHKYEPYWDDAPLFVGSIPKGDIGKKVVLKVKVLRFITSYECTTAKEDHPIEQSDQLAPTTYAFAEVLSVVRGTFSAKRVMLCDASQPSERFAIGQTGLVFGTPSANADGHWRLIISETNRQRVARERAESN</sequence>
<dbReference type="AlphaFoldDB" id="A0AAE6CAK6"/>
<evidence type="ECO:0000313" key="3">
    <source>
        <dbReference type="Proteomes" id="UP000288972"/>
    </source>
</evidence>
<evidence type="ECO:0000313" key="2">
    <source>
        <dbReference type="EMBL" id="QAU48866.1"/>
    </source>
</evidence>
<feature type="signal peptide" evidence="1">
    <location>
        <begin position="1"/>
        <end position="31"/>
    </location>
</feature>
<evidence type="ECO:0000256" key="1">
    <source>
        <dbReference type="SAM" id="SignalP"/>
    </source>
</evidence>
<dbReference type="KEGG" id="bgz:XH91_28260"/>
<protein>
    <submittedName>
        <fullName evidence="2">Uncharacterized protein</fullName>
    </submittedName>
</protein>
<feature type="chain" id="PRO_5041933565" evidence="1">
    <location>
        <begin position="32"/>
        <end position="215"/>
    </location>
</feature>